<feature type="transmembrane region" description="Helical" evidence="7">
    <location>
        <begin position="43"/>
        <end position="64"/>
    </location>
</feature>
<evidence type="ECO:0000313" key="9">
    <source>
        <dbReference type="EMBL" id="CAF9915231.1"/>
    </source>
</evidence>
<feature type="transmembrane region" description="Helical" evidence="7">
    <location>
        <begin position="115"/>
        <end position="133"/>
    </location>
</feature>
<sequence>MALVTGYCTALILANIFQCRPFHAGWNFFAPGHCADLIKINIAIGGLNVLSDFAIVVAPIPLALRLQLRPAKMVGLLAILATGFFVVAVAIVREVEVVRSPDYYDATWAEAARELWLSVELNVGIMGTCLPLLSPLGRILPGRDYFREQYHSMVSLIRVGRLKSRGTRSTSQIVPPGPENGDYVELGEPKGMRMKATGNSVWEAKDTEDSKTNANQTERVLPRVPLEGYDV</sequence>
<evidence type="ECO:0000256" key="1">
    <source>
        <dbReference type="ARBA" id="ARBA00004141"/>
    </source>
</evidence>
<evidence type="ECO:0000256" key="3">
    <source>
        <dbReference type="ARBA" id="ARBA00022989"/>
    </source>
</evidence>
<dbReference type="Pfam" id="PF20684">
    <property type="entry name" value="Fung_rhodopsin"/>
    <property type="match status" value="1"/>
</dbReference>
<feature type="domain" description="Rhodopsin" evidence="8">
    <location>
        <begin position="1"/>
        <end position="136"/>
    </location>
</feature>
<evidence type="ECO:0000259" key="8">
    <source>
        <dbReference type="Pfam" id="PF20684"/>
    </source>
</evidence>
<keyword evidence="3 7" id="KW-1133">Transmembrane helix</keyword>
<evidence type="ECO:0000313" key="10">
    <source>
        <dbReference type="Proteomes" id="UP000664203"/>
    </source>
</evidence>
<proteinExistence type="inferred from homology"/>
<evidence type="ECO:0000256" key="5">
    <source>
        <dbReference type="ARBA" id="ARBA00038359"/>
    </source>
</evidence>
<dbReference type="PANTHER" id="PTHR33048:SF47">
    <property type="entry name" value="INTEGRAL MEMBRANE PROTEIN-RELATED"/>
    <property type="match status" value="1"/>
</dbReference>
<feature type="transmembrane region" description="Helical" evidence="7">
    <location>
        <begin position="76"/>
        <end position="95"/>
    </location>
</feature>
<gene>
    <name evidence="9" type="ORF">ALECFALPRED_010047</name>
</gene>
<keyword evidence="2 7" id="KW-0812">Transmembrane</keyword>
<comment type="caution">
    <text evidence="9">The sequence shown here is derived from an EMBL/GenBank/DDBJ whole genome shotgun (WGS) entry which is preliminary data.</text>
</comment>
<keyword evidence="10" id="KW-1185">Reference proteome</keyword>
<reference evidence="9" key="1">
    <citation type="submission" date="2021-03" db="EMBL/GenBank/DDBJ databases">
        <authorList>
            <person name="Tagirdzhanova G."/>
        </authorList>
    </citation>
    <scope>NUCLEOTIDE SEQUENCE</scope>
</reference>
<name>A0A8H3F6K6_9LECA</name>
<dbReference type="PANTHER" id="PTHR33048">
    <property type="entry name" value="PTH11-LIKE INTEGRAL MEMBRANE PROTEIN (AFU_ORTHOLOGUE AFUA_5G11245)"/>
    <property type="match status" value="1"/>
</dbReference>
<organism evidence="9 10">
    <name type="scientific">Alectoria fallacina</name>
    <dbReference type="NCBI Taxonomy" id="1903189"/>
    <lineage>
        <taxon>Eukaryota</taxon>
        <taxon>Fungi</taxon>
        <taxon>Dikarya</taxon>
        <taxon>Ascomycota</taxon>
        <taxon>Pezizomycotina</taxon>
        <taxon>Lecanoromycetes</taxon>
        <taxon>OSLEUM clade</taxon>
        <taxon>Lecanoromycetidae</taxon>
        <taxon>Lecanorales</taxon>
        <taxon>Lecanorineae</taxon>
        <taxon>Parmeliaceae</taxon>
        <taxon>Alectoria</taxon>
    </lineage>
</organism>
<keyword evidence="4 7" id="KW-0472">Membrane</keyword>
<comment type="subcellular location">
    <subcellularLocation>
        <location evidence="1">Membrane</location>
        <topology evidence="1">Multi-pass membrane protein</topology>
    </subcellularLocation>
</comment>
<evidence type="ECO:0000256" key="2">
    <source>
        <dbReference type="ARBA" id="ARBA00022692"/>
    </source>
</evidence>
<dbReference type="GO" id="GO:0016020">
    <property type="term" value="C:membrane"/>
    <property type="evidence" value="ECO:0007669"/>
    <property type="project" value="UniProtKB-SubCell"/>
</dbReference>
<protein>
    <recommendedName>
        <fullName evidence="8">Rhodopsin domain-containing protein</fullName>
    </recommendedName>
</protein>
<evidence type="ECO:0000256" key="7">
    <source>
        <dbReference type="SAM" id="Phobius"/>
    </source>
</evidence>
<dbReference type="Proteomes" id="UP000664203">
    <property type="component" value="Unassembled WGS sequence"/>
</dbReference>
<feature type="region of interest" description="Disordered" evidence="6">
    <location>
        <begin position="198"/>
        <end position="231"/>
    </location>
</feature>
<dbReference type="AlphaFoldDB" id="A0A8H3F6K6"/>
<dbReference type="InterPro" id="IPR052337">
    <property type="entry name" value="SAT4-like"/>
</dbReference>
<evidence type="ECO:0000256" key="4">
    <source>
        <dbReference type="ARBA" id="ARBA00023136"/>
    </source>
</evidence>
<comment type="similarity">
    <text evidence="5">Belongs to the SAT4 family.</text>
</comment>
<evidence type="ECO:0000256" key="6">
    <source>
        <dbReference type="SAM" id="MobiDB-lite"/>
    </source>
</evidence>
<dbReference type="EMBL" id="CAJPDR010000081">
    <property type="protein sequence ID" value="CAF9915231.1"/>
    <property type="molecule type" value="Genomic_DNA"/>
</dbReference>
<dbReference type="InterPro" id="IPR049326">
    <property type="entry name" value="Rhodopsin_dom_fungi"/>
</dbReference>
<dbReference type="OrthoDB" id="444631at2759"/>
<accession>A0A8H3F6K6</accession>